<evidence type="ECO:0000256" key="3">
    <source>
        <dbReference type="ARBA" id="ARBA00038050"/>
    </source>
</evidence>
<name>A0A1Y2HFA7_9FUNG</name>
<dbReference type="Gene3D" id="3.40.1490.10">
    <property type="entry name" value="Bit1"/>
    <property type="match status" value="1"/>
</dbReference>
<comment type="caution">
    <text evidence="6">The sequence shown here is derived from an EMBL/GenBank/DDBJ whole genome shotgun (WGS) entry which is preliminary data.</text>
</comment>
<dbReference type="GO" id="GO:0005829">
    <property type="term" value="C:cytosol"/>
    <property type="evidence" value="ECO:0007669"/>
    <property type="project" value="TreeGrafter"/>
</dbReference>
<evidence type="ECO:0000313" key="7">
    <source>
        <dbReference type="Proteomes" id="UP000193411"/>
    </source>
</evidence>
<dbReference type="PANTHER" id="PTHR12649:SF11">
    <property type="entry name" value="PEPTIDYL-TRNA HYDROLASE 2, MITOCHONDRIAL"/>
    <property type="match status" value="1"/>
</dbReference>
<accession>A0A1Y2HFA7</accession>
<keyword evidence="7" id="KW-1185">Reference proteome</keyword>
<comment type="catalytic activity">
    <reaction evidence="4">
        <text>an N-acyl-L-alpha-aminoacyl-tRNA + H2O = an N-acyl-L-amino acid + a tRNA + H(+)</text>
        <dbReference type="Rhea" id="RHEA:54448"/>
        <dbReference type="Rhea" id="RHEA-COMP:10123"/>
        <dbReference type="Rhea" id="RHEA-COMP:13883"/>
        <dbReference type="ChEBI" id="CHEBI:15377"/>
        <dbReference type="ChEBI" id="CHEBI:15378"/>
        <dbReference type="ChEBI" id="CHEBI:59874"/>
        <dbReference type="ChEBI" id="CHEBI:78442"/>
        <dbReference type="ChEBI" id="CHEBI:138191"/>
        <dbReference type="EC" id="3.1.1.29"/>
    </reaction>
</comment>
<dbReference type="NCBIfam" id="TIGR00283">
    <property type="entry name" value="arch_pth2"/>
    <property type="match status" value="1"/>
</dbReference>
<dbReference type="PANTHER" id="PTHR12649">
    <property type="entry name" value="PEPTIDYL-TRNA HYDROLASE 2"/>
    <property type="match status" value="1"/>
</dbReference>
<proteinExistence type="inferred from homology"/>
<evidence type="ECO:0000256" key="1">
    <source>
        <dbReference type="ARBA" id="ARBA00013260"/>
    </source>
</evidence>
<dbReference type="FunFam" id="3.40.1490.10:FF:000001">
    <property type="entry name" value="Peptidyl-tRNA hydrolase 2"/>
    <property type="match status" value="1"/>
</dbReference>
<dbReference type="EMBL" id="MCFL01000037">
    <property type="protein sequence ID" value="ORZ33270.1"/>
    <property type="molecule type" value="Genomic_DNA"/>
</dbReference>
<feature type="region of interest" description="Disordered" evidence="5">
    <location>
        <begin position="39"/>
        <end position="102"/>
    </location>
</feature>
<keyword evidence="2 6" id="KW-0378">Hydrolase</keyword>
<comment type="similarity">
    <text evidence="3">Belongs to the PTH2 family.</text>
</comment>
<dbReference type="GO" id="GO:0004045">
    <property type="term" value="F:peptidyl-tRNA hydrolase activity"/>
    <property type="evidence" value="ECO:0007669"/>
    <property type="project" value="UniProtKB-EC"/>
</dbReference>
<evidence type="ECO:0000313" key="6">
    <source>
        <dbReference type="EMBL" id="ORZ33270.1"/>
    </source>
</evidence>
<dbReference type="SUPFAM" id="SSF102462">
    <property type="entry name" value="Peptidyl-tRNA hydrolase II"/>
    <property type="match status" value="1"/>
</dbReference>
<dbReference type="OrthoDB" id="1733656at2759"/>
<organism evidence="6 7">
    <name type="scientific">Catenaria anguillulae PL171</name>
    <dbReference type="NCBI Taxonomy" id="765915"/>
    <lineage>
        <taxon>Eukaryota</taxon>
        <taxon>Fungi</taxon>
        <taxon>Fungi incertae sedis</taxon>
        <taxon>Blastocladiomycota</taxon>
        <taxon>Blastocladiomycetes</taxon>
        <taxon>Blastocladiales</taxon>
        <taxon>Catenariaceae</taxon>
        <taxon>Catenaria</taxon>
    </lineage>
</organism>
<dbReference type="CDD" id="cd02430">
    <property type="entry name" value="PTH2"/>
    <property type="match status" value="1"/>
</dbReference>
<gene>
    <name evidence="6" type="ORF">BCR44DRAFT_38650</name>
</gene>
<dbReference type="STRING" id="765915.A0A1Y2HFA7"/>
<feature type="compositionally biased region" description="Basic residues" evidence="5">
    <location>
        <begin position="54"/>
        <end position="64"/>
    </location>
</feature>
<dbReference type="InterPro" id="IPR002833">
    <property type="entry name" value="PTH2"/>
</dbReference>
<reference evidence="6 7" key="1">
    <citation type="submission" date="2016-07" db="EMBL/GenBank/DDBJ databases">
        <title>Pervasive Adenine N6-methylation of Active Genes in Fungi.</title>
        <authorList>
            <consortium name="DOE Joint Genome Institute"/>
            <person name="Mondo S.J."/>
            <person name="Dannebaum R.O."/>
            <person name="Kuo R.C."/>
            <person name="Labutti K."/>
            <person name="Haridas S."/>
            <person name="Kuo A."/>
            <person name="Salamov A."/>
            <person name="Ahrendt S.R."/>
            <person name="Lipzen A."/>
            <person name="Sullivan W."/>
            <person name="Andreopoulos W.B."/>
            <person name="Clum A."/>
            <person name="Lindquist E."/>
            <person name="Daum C."/>
            <person name="Ramamoorthy G.K."/>
            <person name="Gryganskyi A."/>
            <person name="Culley D."/>
            <person name="Magnuson J.K."/>
            <person name="James T.Y."/>
            <person name="O'Malley M.A."/>
            <person name="Stajich J.E."/>
            <person name="Spatafora J.W."/>
            <person name="Visel A."/>
            <person name="Grigoriev I.V."/>
        </authorList>
    </citation>
    <scope>NUCLEOTIDE SEQUENCE [LARGE SCALE GENOMIC DNA]</scope>
    <source>
        <strain evidence="6 7">PL171</strain>
    </source>
</reference>
<sequence length="227" mass="23690">MSLLSQLSSSLGLAGPYSLPHLVAVAVVSGSIAFLSAASSTSTPQEHKSESKSKPKPKPKTKPKPKADAAAASSSSSSSASDSDDYEDSDFEAPPAATDGSTPLINAAHYSDFKMVLVVRTDLPMTKGKVAAQCCHACLAAYKHGMLINPAMVSKWERIGQAKVALKCTSEQEMLELQSVARALGLPAQSIRDAGRTQIEAGTRTVLAVGPGPVEVVNQVTGHLKLY</sequence>
<feature type="compositionally biased region" description="Low complexity" evidence="5">
    <location>
        <begin position="68"/>
        <end position="81"/>
    </location>
</feature>
<dbReference type="Proteomes" id="UP000193411">
    <property type="component" value="Unassembled WGS sequence"/>
</dbReference>
<dbReference type="Pfam" id="PF01981">
    <property type="entry name" value="PTH2"/>
    <property type="match status" value="1"/>
</dbReference>
<evidence type="ECO:0000256" key="2">
    <source>
        <dbReference type="ARBA" id="ARBA00022801"/>
    </source>
</evidence>
<protein>
    <recommendedName>
        <fullName evidence="1">peptidyl-tRNA hydrolase</fullName>
        <ecNumber evidence="1">3.1.1.29</ecNumber>
    </recommendedName>
</protein>
<dbReference type="EC" id="3.1.1.29" evidence="1"/>
<evidence type="ECO:0000256" key="4">
    <source>
        <dbReference type="ARBA" id="ARBA00048707"/>
    </source>
</evidence>
<feature type="compositionally biased region" description="Acidic residues" evidence="5">
    <location>
        <begin position="82"/>
        <end position="91"/>
    </location>
</feature>
<dbReference type="NCBIfam" id="NF003314">
    <property type="entry name" value="PRK04322.1"/>
    <property type="match status" value="1"/>
</dbReference>
<dbReference type="InterPro" id="IPR023476">
    <property type="entry name" value="Pep_tRNA_hydro_II_dom_sf"/>
</dbReference>
<evidence type="ECO:0000256" key="5">
    <source>
        <dbReference type="SAM" id="MobiDB-lite"/>
    </source>
</evidence>
<dbReference type="AlphaFoldDB" id="A0A1Y2HFA7"/>